<reference evidence="1" key="1">
    <citation type="submission" date="2021-01" db="EMBL/GenBank/DDBJ databases">
        <title>A chromosome-scale assembly of European eel, Anguilla anguilla.</title>
        <authorList>
            <person name="Henkel C."/>
            <person name="Jong-Raadsen S.A."/>
            <person name="Dufour S."/>
            <person name="Weltzien F.-A."/>
            <person name="Palstra A.P."/>
            <person name="Pelster B."/>
            <person name="Spaink H.P."/>
            <person name="Van Den Thillart G.E."/>
            <person name="Jansen H."/>
            <person name="Zahm M."/>
            <person name="Klopp C."/>
            <person name="Cedric C."/>
            <person name="Louis A."/>
            <person name="Berthelot C."/>
            <person name="Parey E."/>
            <person name="Roest Crollius H."/>
            <person name="Montfort J."/>
            <person name="Robinson-Rechavi M."/>
            <person name="Bucao C."/>
            <person name="Bouchez O."/>
            <person name="Gislard M."/>
            <person name="Lluch J."/>
            <person name="Milhes M."/>
            <person name="Lampietro C."/>
            <person name="Lopez Roques C."/>
            <person name="Donnadieu C."/>
            <person name="Braasch I."/>
            <person name="Desvignes T."/>
            <person name="Postlethwait J."/>
            <person name="Bobe J."/>
            <person name="Guiguen Y."/>
            <person name="Dirks R."/>
        </authorList>
    </citation>
    <scope>NUCLEOTIDE SEQUENCE</scope>
    <source>
        <strain evidence="1">Tag_6206</strain>
        <tissue evidence="1">Liver</tissue>
    </source>
</reference>
<keyword evidence="2" id="KW-1185">Reference proteome</keyword>
<proteinExistence type="predicted"/>
<protein>
    <submittedName>
        <fullName evidence="1">Uncharacterized protein</fullName>
    </submittedName>
</protein>
<dbReference type="Proteomes" id="UP001044222">
    <property type="component" value="Unassembled WGS sequence"/>
</dbReference>
<dbReference type="EMBL" id="JAFIRN010000002">
    <property type="protein sequence ID" value="KAG5855199.1"/>
    <property type="molecule type" value="Genomic_DNA"/>
</dbReference>
<gene>
    <name evidence="1" type="ORF">ANANG_G00046520</name>
</gene>
<evidence type="ECO:0000313" key="2">
    <source>
        <dbReference type="Proteomes" id="UP001044222"/>
    </source>
</evidence>
<accession>A0A9D3MU03</accession>
<organism evidence="1 2">
    <name type="scientific">Anguilla anguilla</name>
    <name type="common">European freshwater eel</name>
    <name type="synonym">Muraena anguilla</name>
    <dbReference type="NCBI Taxonomy" id="7936"/>
    <lineage>
        <taxon>Eukaryota</taxon>
        <taxon>Metazoa</taxon>
        <taxon>Chordata</taxon>
        <taxon>Craniata</taxon>
        <taxon>Vertebrata</taxon>
        <taxon>Euteleostomi</taxon>
        <taxon>Actinopterygii</taxon>
        <taxon>Neopterygii</taxon>
        <taxon>Teleostei</taxon>
        <taxon>Anguilliformes</taxon>
        <taxon>Anguillidae</taxon>
        <taxon>Anguilla</taxon>
    </lineage>
</organism>
<name>A0A9D3MU03_ANGAN</name>
<sequence>MCSSMALLSISSSQVNSTKVCLQILSPSSCMWVFNDFFSLCGSSSTGMVRRTAWGPGGHRNALRVISCFTCSDVRKALTLSHPGVSTTVTRLPATSACLFTHDTPSFPRNSSFPNMAFPAADFPAPLFPRRTSLSSESWGSSSVREKETWL</sequence>
<dbReference type="AlphaFoldDB" id="A0A9D3MU03"/>
<comment type="caution">
    <text evidence="1">The sequence shown here is derived from an EMBL/GenBank/DDBJ whole genome shotgun (WGS) entry which is preliminary data.</text>
</comment>
<evidence type="ECO:0000313" key="1">
    <source>
        <dbReference type="EMBL" id="KAG5855199.1"/>
    </source>
</evidence>